<dbReference type="OrthoDB" id="316086at2157"/>
<dbReference type="eggNOG" id="arCOG11551">
    <property type="taxonomic scope" value="Archaea"/>
</dbReference>
<proteinExistence type="predicted"/>
<organism evidence="2 3">
    <name type="scientific">Halovivax ruber (strain DSM 18193 / JCM 13892 / XH-70)</name>
    <dbReference type="NCBI Taxonomy" id="797302"/>
    <lineage>
        <taxon>Archaea</taxon>
        <taxon>Methanobacteriati</taxon>
        <taxon>Methanobacteriota</taxon>
        <taxon>Stenosarchaea group</taxon>
        <taxon>Halobacteria</taxon>
        <taxon>Halobacteriales</taxon>
        <taxon>Natrialbaceae</taxon>
        <taxon>Halovivax</taxon>
    </lineage>
</organism>
<dbReference type="GeneID" id="14377774"/>
<dbReference type="HOGENOM" id="CLU_2340257_0_0_2"/>
<dbReference type="KEGG" id="hru:Halru_2826"/>
<dbReference type="AlphaFoldDB" id="L0IHF5"/>
<dbReference type="STRING" id="797302.Halru_2826"/>
<evidence type="ECO:0000313" key="3">
    <source>
        <dbReference type="Proteomes" id="UP000010846"/>
    </source>
</evidence>
<reference evidence="2" key="1">
    <citation type="submission" date="2011-09" db="EMBL/GenBank/DDBJ databases">
        <title>Complete sequence of Halovivax ruber XH-70.</title>
        <authorList>
            <consortium name="US DOE Joint Genome Institute"/>
            <person name="Lucas S."/>
            <person name="Han J."/>
            <person name="Lapidus A."/>
            <person name="Cheng J.-F."/>
            <person name="Goodwin L."/>
            <person name="Pitluck S."/>
            <person name="Peters L."/>
            <person name="Mikhailova N."/>
            <person name="Davenport K."/>
            <person name="Detter J.C."/>
            <person name="Han C."/>
            <person name="Tapia R."/>
            <person name="Land M."/>
            <person name="Hauser L."/>
            <person name="Kyrpides N."/>
            <person name="Ivanova N."/>
            <person name="Pagani I."/>
            <person name="Sproer C."/>
            <person name="Anderson I."/>
            <person name="Woyke T."/>
        </authorList>
    </citation>
    <scope>NUCLEOTIDE SEQUENCE</scope>
    <source>
        <strain evidence="2">XH-70</strain>
    </source>
</reference>
<dbReference type="Proteomes" id="UP000010846">
    <property type="component" value="Chromosome"/>
</dbReference>
<evidence type="ECO:0000256" key="1">
    <source>
        <dbReference type="SAM" id="MobiDB-lite"/>
    </source>
</evidence>
<evidence type="ECO:0000313" key="2">
    <source>
        <dbReference type="EMBL" id="AGB17397.1"/>
    </source>
</evidence>
<dbReference type="RefSeq" id="WP_015301989.1">
    <property type="nucleotide sequence ID" value="NC_019964.1"/>
</dbReference>
<name>L0IHF5_HALRX</name>
<gene>
    <name evidence="2" type="ordered locus">Halru_2826</name>
</gene>
<feature type="compositionally biased region" description="Basic and acidic residues" evidence="1">
    <location>
        <begin position="10"/>
        <end position="21"/>
    </location>
</feature>
<keyword evidence="3" id="KW-1185">Reference proteome</keyword>
<sequence length="95" mass="11055">MSVQNTSSQERAEPSSDPRADYIHVGIDSEGAFHCYRTTDETVHVIEDGEVTYRYDLTSDRSINTWLDYVAHKRGWADQRLFKNPFGSLTERIWQ</sequence>
<feature type="region of interest" description="Disordered" evidence="1">
    <location>
        <begin position="1"/>
        <end position="21"/>
    </location>
</feature>
<accession>L0IHF5</accession>
<dbReference type="EMBL" id="CP003050">
    <property type="protein sequence ID" value="AGB17397.1"/>
    <property type="molecule type" value="Genomic_DNA"/>
</dbReference>
<protein>
    <submittedName>
        <fullName evidence="2">Uncharacterized protein</fullName>
    </submittedName>
</protein>